<keyword evidence="4" id="KW-1185">Reference proteome</keyword>
<keyword evidence="1" id="KW-0472">Membrane</keyword>
<evidence type="ECO:0008006" key="5">
    <source>
        <dbReference type="Google" id="ProtNLM"/>
    </source>
</evidence>
<evidence type="ECO:0000256" key="1">
    <source>
        <dbReference type="SAM" id="Phobius"/>
    </source>
</evidence>
<gene>
    <name evidence="3" type="ORF">HNQ01_002688</name>
</gene>
<dbReference type="EMBL" id="JABSNM010000011">
    <property type="protein sequence ID" value="NRT56939.1"/>
    <property type="molecule type" value="Genomic_DNA"/>
</dbReference>
<proteinExistence type="predicted"/>
<evidence type="ECO:0000256" key="2">
    <source>
        <dbReference type="SAM" id="SignalP"/>
    </source>
</evidence>
<feature type="chain" id="PRO_5045067677" description="HupE/UreJ family protein" evidence="2">
    <location>
        <begin position="31"/>
        <end position="386"/>
    </location>
</feature>
<accession>A0ABX2G4F6</accession>
<comment type="caution">
    <text evidence="3">The sequence shown here is derived from an EMBL/GenBank/DDBJ whole genome shotgun (WGS) entry which is preliminary data.</text>
</comment>
<organism evidence="3 4">
    <name type="scientific">Sphaerotilus uruguayifluvii</name>
    <dbReference type="NCBI Taxonomy" id="2735897"/>
    <lineage>
        <taxon>Bacteria</taxon>
        <taxon>Pseudomonadati</taxon>
        <taxon>Pseudomonadota</taxon>
        <taxon>Betaproteobacteria</taxon>
        <taxon>Burkholderiales</taxon>
        <taxon>Sphaerotilaceae</taxon>
        <taxon>Sphaerotilus</taxon>
    </lineage>
</organism>
<dbReference type="Proteomes" id="UP001516061">
    <property type="component" value="Unassembled WGS sequence"/>
</dbReference>
<reference evidence="3 4" key="1">
    <citation type="submission" date="2020-05" db="EMBL/GenBank/DDBJ databases">
        <title>Genomic Encyclopedia of Type Strains, Phase IV (KMG-V): Genome sequencing to study the core and pangenomes of soil and plant-associated prokaryotes.</title>
        <authorList>
            <person name="Whitman W."/>
        </authorList>
    </citation>
    <scope>NUCLEOTIDE SEQUENCE [LARGE SCALE GENOMIC DNA]</scope>
    <source>
        <strain evidence="3 4">C29</strain>
    </source>
</reference>
<dbReference type="Pfam" id="PF13795">
    <property type="entry name" value="HupE_UreJ_2"/>
    <property type="match status" value="1"/>
</dbReference>
<feature type="transmembrane region" description="Helical" evidence="1">
    <location>
        <begin position="235"/>
        <end position="255"/>
    </location>
</feature>
<evidence type="ECO:0000313" key="4">
    <source>
        <dbReference type="Proteomes" id="UP001516061"/>
    </source>
</evidence>
<keyword evidence="2" id="KW-0732">Signal</keyword>
<keyword evidence="1" id="KW-1133">Transmembrane helix</keyword>
<dbReference type="InterPro" id="IPR032809">
    <property type="entry name" value="Put_HupE_UreJ"/>
</dbReference>
<feature type="transmembrane region" description="Helical" evidence="1">
    <location>
        <begin position="320"/>
        <end position="344"/>
    </location>
</feature>
<dbReference type="RefSeq" id="WP_286180766.1">
    <property type="nucleotide sequence ID" value="NZ_JABSNM010000011.1"/>
</dbReference>
<sequence>MNRSLHRRPCGLMAALLFLLCTLACPVAWAHQASDAYLDWRIDGARIEQRIDLSLRDLDRELGLDADDDGVLRWAEIRRREAEIVSLAEAGVTVQADGVDCPVRERLALQIERHADGPAAVLRATRVCAAAVRSLRLDYRMFAASDPAHRGLLRLEDRARGTVHSAVLVPGAGTRDWTLGGGAGFVDFVGEGLHHIAIGLDHILFLVTLLLVAVWRRDGPGWSPRETAASAWREALTLVSAFTLAHSLTLMLAATGMLAPPSRWVESLIAASVLLAAIDNLRPLLPGPRWPLVSLFGLVHGFGFAGPLQDLGLREGHLLLPLLGFNLGVELGQLALVAVLLPLAIALRHAPGYRRLAVQGGSGAIALLALVWTAERGLDLSLLPLP</sequence>
<evidence type="ECO:0000313" key="3">
    <source>
        <dbReference type="EMBL" id="NRT56939.1"/>
    </source>
</evidence>
<feature type="transmembrane region" description="Helical" evidence="1">
    <location>
        <begin position="196"/>
        <end position="215"/>
    </location>
</feature>
<name>A0ABX2G4F6_9BURK</name>
<feature type="signal peptide" evidence="2">
    <location>
        <begin position="1"/>
        <end position="30"/>
    </location>
</feature>
<keyword evidence="1" id="KW-0812">Transmembrane</keyword>
<feature type="transmembrane region" description="Helical" evidence="1">
    <location>
        <begin position="356"/>
        <end position="374"/>
    </location>
</feature>
<protein>
    <recommendedName>
        <fullName evidence="5">HupE/UreJ family protein</fullName>
    </recommendedName>
</protein>